<dbReference type="SMART" id="SM00028">
    <property type="entry name" value="TPR"/>
    <property type="match status" value="3"/>
</dbReference>
<evidence type="ECO:0000313" key="2">
    <source>
        <dbReference type="Proteomes" id="UP000510643"/>
    </source>
</evidence>
<dbReference type="InterPro" id="IPR018060">
    <property type="entry name" value="HTH_AraC"/>
</dbReference>
<dbReference type="RefSeq" id="WP_180906549.1">
    <property type="nucleotide sequence ID" value="NZ_CP040908.1"/>
</dbReference>
<accession>A0A7H9DRR3</accession>
<dbReference type="Proteomes" id="UP000510643">
    <property type="component" value="Chromosome"/>
</dbReference>
<dbReference type="InterPro" id="IPR011990">
    <property type="entry name" value="TPR-like_helical_dom_sf"/>
</dbReference>
<dbReference type="Pfam" id="PF13181">
    <property type="entry name" value="TPR_8"/>
    <property type="match status" value="1"/>
</dbReference>
<sequence length="545" mass="64775">MKTYLQLIIGLILFSLSIENVFATDILSAQTNEYLVQKIDSFQYDKNNPQVWKYLNAYILKAKIRKDNETLFYGYKEGIFYSNDYSNKLKYADSTIVTAQKTQNNDFVIQSYLSKGLIHFQFKKFQPALENYLIAERKLNNKSSEYISYKVIFNLALIKFHLKQFSESDVLFQKCTSYFEKNSSDENHHAYFLNSIYYRTQVLQFQQKYKLASQLNRQGLRLSQQKENTYFIHYFWISTAIDYYFNKNYEKAIYILTKEIHYVNKQEDFYTLSKAYFYLGKSYEKLNQFEKSIEYFEKIDQLFNQYEFLDSEVRPAYKGLIDNSANKNDFQNELYYINQLLKLDSLTQRNIVKITPIIQKEYDEKELLKLKKNVEYKLLLYPVLNGVMILVSSIMAFWIYKRLIKKTSIKKKISVPQPIIDIPPEVVLDITRQLDEFEANQLFLEPTLTLAQLCRSFKTNSAYLSRIINSQKGTNFSNYINQLKVNYILNLLNNSKKFHQHSLRDLAELGGFSSARHFSDAFFQVTSLRPYEYIKQLKNQLNNNN</sequence>
<proteinExistence type="predicted"/>
<reference evidence="1 2" key="1">
    <citation type="submission" date="2019-06" db="EMBL/GenBank/DDBJ databases">
        <title>Emergence of pandrug resistant Empedobacter falsenii in China.</title>
        <authorList>
            <person name="Dong N."/>
            <person name="Chen S."/>
            <person name="Zhang R."/>
        </authorList>
    </citation>
    <scope>NUCLEOTIDE SEQUENCE [LARGE SCALE GENOMIC DNA]</scope>
    <source>
        <strain evidence="1 2">1681-1</strain>
    </source>
</reference>
<dbReference type="PROSITE" id="PS50005">
    <property type="entry name" value="TPR"/>
    <property type="match status" value="1"/>
</dbReference>
<dbReference type="KEGG" id="efal:FH779_07075"/>
<dbReference type="SUPFAM" id="SSF48452">
    <property type="entry name" value="TPR-like"/>
    <property type="match status" value="2"/>
</dbReference>
<dbReference type="GO" id="GO:0043565">
    <property type="term" value="F:sequence-specific DNA binding"/>
    <property type="evidence" value="ECO:0007669"/>
    <property type="project" value="InterPro"/>
</dbReference>
<name>A0A7H9DRR3_9FLAO</name>
<dbReference type="Gene3D" id="1.25.40.10">
    <property type="entry name" value="Tetratricopeptide repeat domain"/>
    <property type="match status" value="2"/>
</dbReference>
<dbReference type="SMART" id="SM00342">
    <property type="entry name" value="HTH_ARAC"/>
    <property type="match status" value="1"/>
</dbReference>
<gene>
    <name evidence="1" type="ORF">FH779_07075</name>
</gene>
<keyword evidence="2" id="KW-1185">Reference proteome</keyword>
<dbReference type="PROSITE" id="PS01124">
    <property type="entry name" value="HTH_ARAC_FAMILY_2"/>
    <property type="match status" value="1"/>
</dbReference>
<dbReference type="AlphaFoldDB" id="A0A7H9DRR3"/>
<dbReference type="Pfam" id="PF12833">
    <property type="entry name" value="HTH_18"/>
    <property type="match status" value="1"/>
</dbReference>
<dbReference type="EMBL" id="CP040908">
    <property type="protein sequence ID" value="QLL57853.1"/>
    <property type="molecule type" value="Genomic_DNA"/>
</dbReference>
<evidence type="ECO:0000313" key="1">
    <source>
        <dbReference type="EMBL" id="QLL57853.1"/>
    </source>
</evidence>
<dbReference type="GeneID" id="78401212"/>
<organism evidence="1 2">
    <name type="scientific">Empedobacter falsenii</name>
    <dbReference type="NCBI Taxonomy" id="343874"/>
    <lineage>
        <taxon>Bacteria</taxon>
        <taxon>Pseudomonadati</taxon>
        <taxon>Bacteroidota</taxon>
        <taxon>Flavobacteriia</taxon>
        <taxon>Flavobacteriales</taxon>
        <taxon>Weeksellaceae</taxon>
        <taxon>Empedobacter</taxon>
    </lineage>
</organism>
<dbReference type="GO" id="GO:0003700">
    <property type="term" value="F:DNA-binding transcription factor activity"/>
    <property type="evidence" value="ECO:0007669"/>
    <property type="project" value="InterPro"/>
</dbReference>
<protein>
    <submittedName>
        <fullName evidence="1">Helix-turn-helix transcriptional regulator</fullName>
    </submittedName>
</protein>
<dbReference type="Gene3D" id="1.10.10.60">
    <property type="entry name" value="Homeodomain-like"/>
    <property type="match status" value="2"/>
</dbReference>
<dbReference type="InterPro" id="IPR019734">
    <property type="entry name" value="TPR_rpt"/>
</dbReference>